<dbReference type="OrthoDB" id="3037355at2759"/>
<gene>
    <name evidence="1" type="ORF">CPB84DRAFT_424109</name>
</gene>
<accession>A0A9P5TQ75</accession>
<sequence length="345" mass="37743">MPGISLSSLSPSSLLSLSVLSTADSSYSLSLEERVDDVAPIEKALQSAFERLSTKLSQKLDLVTFTLPIYFTDSEKEVVCSAAKNAGWLVPRKLEGILNHVQTYHRSSVQEDYLPQYELVLDIGPSVAGSSLVSTEVEESIRISSDVVVDHAIRQNMDVEEIIRKIVDPALASFEATPSADRPALKRVVIISSTPETISPLVDGLQSKFSTNASVQVVVTPEQPSQHAAKLSFSLRNFALADKACIFNTAPLNIGIAKSDGFVLTLLPKIFTLPNQRSALLTISKENQMKVAIRVVAGVAPRVEQNTVVTCVSLKISLHTQLAHRLSGSHWMLMRQGEPRSWRRK</sequence>
<keyword evidence="2" id="KW-1185">Reference proteome</keyword>
<dbReference type="Proteomes" id="UP000724874">
    <property type="component" value="Unassembled WGS sequence"/>
</dbReference>
<dbReference type="InterPro" id="IPR029047">
    <property type="entry name" value="HSP70_peptide-bd_sf"/>
</dbReference>
<reference evidence="1" key="1">
    <citation type="submission" date="2020-11" db="EMBL/GenBank/DDBJ databases">
        <authorList>
            <consortium name="DOE Joint Genome Institute"/>
            <person name="Ahrendt S."/>
            <person name="Riley R."/>
            <person name="Andreopoulos W."/>
            <person name="LaButti K."/>
            <person name="Pangilinan J."/>
            <person name="Ruiz-duenas F.J."/>
            <person name="Barrasa J.M."/>
            <person name="Sanchez-Garcia M."/>
            <person name="Camarero S."/>
            <person name="Miyauchi S."/>
            <person name="Serrano A."/>
            <person name="Linde D."/>
            <person name="Babiker R."/>
            <person name="Drula E."/>
            <person name="Ayuso-Fernandez I."/>
            <person name="Pacheco R."/>
            <person name="Padilla G."/>
            <person name="Ferreira P."/>
            <person name="Barriuso J."/>
            <person name="Kellner H."/>
            <person name="Castanera R."/>
            <person name="Alfaro M."/>
            <person name="Ramirez L."/>
            <person name="Pisabarro A.G."/>
            <person name="Kuo A."/>
            <person name="Tritt A."/>
            <person name="Lipzen A."/>
            <person name="He G."/>
            <person name="Yan M."/>
            <person name="Ng V."/>
            <person name="Cullen D."/>
            <person name="Martin F."/>
            <person name="Rosso M.-N."/>
            <person name="Henrissat B."/>
            <person name="Hibbett D."/>
            <person name="Martinez A.T."/>
            <person name="Grigoriev I.V."/>
        </authorList>
    </citation>
    <scope>NUCLEOTIDE SEQUENCE</scope>
    <source>
        <strain evidence="1">AH 44721</strain>
    </source>
</reference>
<dbReference type="SUPFAM" id="SSF100920">
    <property type="entry name" value="Heat shock protein 70kD (HSP70), peptide-binding domain"/>
    <property type="match status" value="1"/>
</dbReference>
<evidence type="ECO:0000313" key="2">
    <source>
        <dbReference type="Proteomes" id="UP000724874"/>
    </source>
</evidence>
<organism evidence="1 2">
    <name type="scientific">Gymnopilus junonius</name>
    <name type="common">Spectacular rustgill mushroom</name>
    <name type="synonym">Gymnopilus spectabilis subsp. junonius</name>
    <dbReference type="NCBI Taxonomy" id="109634"/>
    <lineage>
        <taxon>Eukaryota</taxon>
        <taxon>Fungi</taxon>
        <taxon>Dikarya</taxon>
        <taxon>Basidiomycota</taxon>
        <taxon>Agaricomycotina</taxon>
        <taxon>Agaricomycetes</taxon>
        <taxon>Agaricomycetidae</taxon>
        <taxon>Agaricales</taxon>
        <taxon>Agaricineae</taxon>
        <taxon>Hymenogastraceae</taxon>
        <taxon>Gymnopilus</taxon>
    </lineage>
</organism>
<evidence type="ECO:0000313" key="1">
    <source>
        <dbReference type="EMBL" id="KAF8906197.1"/>
    </source>
</evidence>
<proteinExistence type="predicted"/>
<comment type="caution">
    <text evidence="1">The sequence shown here is derived from an EMBL/GenBank/DDBJ whole genome shotgun (WGS) entry which is preliminary data.</text>
</comment>
<protein>
    <submittedName>
        <fullName evidence="1">Uncharacterized protein</fullName>
    </submittedName>
</protein>
<name>A0A9P5TQ75_GYMJU</name>
<dbReference type="AlphaFoldDB" id="A0A9P5TQ75"/>
<dbReference type="EMBL" id="JADNYJ010000019">
    <property type="protein sequence ID" value="KAF8906197.1"/>
    <property type="molecule type" value="Genomic_DNA"/>
</dbReference>
<dbReference type="Gene3D" id="2.60.34.10">
    <property type="entry name" value="Substrate Binding Domain Of DNAk, Chain A, domain 1"/>
    <property type="match status" value="1"/>
</dbReference>